<sequence>MLYKTHKLKSIDVWVAWSPLDVEFKLVKEKWVEAKSEKFDSLESLKGFTLSVMQKEASTGIWSEDILYTNFAASIGYGYRSA</sequence>
<dbReference type="AlphaFoldDB" id="A0AAV7J9K6"/>
<reference evidence="1 2" key="1">
    <citation type="journal article" date="2021" name="J. Hered.">
        <title>A chromosome-level genome assembly of the parasitoid wasp, Cotesia glomerata (Hymenoptera: Braconidae).</title>
        <authorList>
            <person name="Pinto B.J."/>
            <person name="Weis J.J."/>
            <person name="Gamble T."/>
            <person name="Ode P.J."/>
            <person name="Paul R."/>
            <person name="Zaspel J.M."/>
        </authorList>
    </citation>
    <scope>NUCLEOTIDE SEQUENCE [LARGE SCALE GENOMIC DNA]</scope>
    <source>
        <strain evidence="1">CgM1</strain>
    </source>
</reference>
<proteinExistence type="predicted"/>
<comment type="caution">
    <text evidence="1">The sequence shown here is derived from an EMBL/GenBank/DDBJ whole genome shotgun (WGS) entry which is preliminary data.</text>
</comment>
<keyword evidence="2" id="KW-1185">Reference proteome</keyword>
<name>A0AAV7J9K6_COTGL</name>
<evidence type="ECO:0000313" key="2">
    <source>
        <dbReference type="Proteomes" id="UP000826195"/>
    </source>
</evidence>
<organism evidence="1 2">
    <name type="scientific">Cotesia glomerata</name>
    <name type="common">Lepidopteran parasitic wasp</name>
    <name type="synonym">Apanteles glomeratus</name>
    <dbReference type="NCBI Taxonomy" id="32391"/>
    <lineage>
        <taxon>Eukaryota</taxon>
        <taxon>Metazoa</taxon>
        <taxon>Ecdysozoa</taxon>
        <taxon>Arthropoda</taxon>
        <taxon>Hexapoda</taxon>
        <taxon>Insecta</taxon>
        <taxon>Pterygota</taxon>
        <taxon>Neoptera</taxon>
        <taxon>Endopterygota</taxon>
        <taxon>Hymenoptera</taxon>
        <taxon>Apocrita</taxon>
        <taxon>Ichneumonoidea</taxon>
        <taxon>Braconidae</taxon>
        <taxon>Microgastrinae</taxon>
        <taxon>Cotesia</taxon>
    </lineage>
</organism>
<evidence type="ECO:0000313" key="1">
    <source>
        <dbReference type="EMBL" id="KAH0568302.1"/>
    </source>
</evidence>
<protein>
    <submittedName>
        <fullName evidence="1">Uncharacterized protein</fullName>
    </submittedName>
</protein>
<dbReference type="Proteomes" id="UP000826195">
    <property type="component" value="Unassembled WGS sequence"/>
</dbReference>
<accession>A0AAV7J9K6</accession>
<dbReference type="EMBL" id="JAHXZJ010000001">
    <property type="protein sequence ID" value="KAH0568302.1"/>
    <property type="molecule type" value="Genomic_DNA"/>
</dbReference>
<gene>
    <name evidence="1" type="ORF">KQX54_020242</name>
</gene>